<dbReference type="PROSITE" id="PS50005">
    <property type="entry name" value="TPR"/>
    <property type="match status" value="1"/>
</dbReference>
<dbReference type="GO" id="GO:0006493">
    <property type="term" value="P:protein O-linked glycosylation"/>
    <property type="evidence" value="ECO:0007669"/>
    <property type="project" value="InterPro"/>
</dbReference>
<feature type="domain" description="O-GlcNAc transferase C-terminal" evidence="10">
    <location>
        <begin position="393"/>
        <end position="577"/>
    </location>
</feature>
<dbReference type="EC" id="2.4.1.255" evidence="3"/>
<dbReference type="EMBL" id="JABVCQ010000009">
    <property type="protein sequence ID" value="MBB1125705.1"/>
    <property type="molecule type" value="Genomic_DNA"/>
</dbReference>
<comment type="pathway">
    <text evidence="1">Protein modification; protein glycosylation.</text>
</comment>
<evidence type="ECO:0000259" key="10">
    <source>
        <dbReference type="Pfam" id="PF13844"/>
    </source>
</evidence>
<dbReference type="PANTHER" id="PTHR44366:SF1">
    <property type="entry name" value="UDP-N-ACETYLGLUCOSAMINE--PEPTIDE N-ACETYLGLUCOSAMINYLTRANSFERASE 110 KDA SUBUNIT"/>
    <property type="match status" value="1"/>
</dbReference>
<dbReference type="Gene3D" id="1.25.40.10">
    <property type="entry name" value="Tetratricopeptide repeat domain"/>
    <property type="match status" value="2"/>
</dbReference>
<dbReference type="Pfam" id="PF08241">
    <property type="entry name" value="Methyltransf_11"/>
    <property type="match status" value="1"/>
</dbReference>
<dbReference type="Proteomes" id="UP000548632">
    <property type="component" value="Unassembled WGS sequence"/>
</dbReference>
<keyword evidence="11" id="KW-0489">Methyltransferase</keyword>
<dbReference type="Pfam" id="PF13844">
    <property type="entry name" value="Glyco_transf_41"/>
    <property type="match status" value="2"/>
</dbReference>
<accession>A0A839H8F0</accession>
<name>A0A839H8F0_9GAMM</name>
<evidence type="ECO:0000256" key="3">
    <source>
        <dbReference type="ARBA" id="ARBA00011970"/>
    </source>
</evidence>
<evidence type="ECO:0000256" key="7">
    <source>
        <dbReference type="ARBA" id="ARBA00022803"/>
    </source>
</evidence>
<dbReference type="InterPro" id="IPR029489">
    <property type="entry name" value="OGT/SEC/SPY_C"/>
</dbReference>
<dbReference type="InterPro" id="IPR029063">
    <property type="entry name" value="SAM-dependent_MTases_sf"/>
</dbReference>
<feature type="repeat" description="TPR" evidence="8">
    <location>
        <begin position="44"/>
        <end position="77"/>
    </location>
</feature>
<evidence type="ECO:0000259" key="9">
    <source>
        <dbReference type="Pfam" id="PF08241"/>
    </source>
</evidence>
<dbReference type="Gene3D" id="3.40.50.11380">
    <property type="match status" value="1"/>
</dbReference>
<dbReference type="InterPro" id="IPR019734">
    <property type="entry name" value="TPR_rpt"/>
</dbReference>
<dbReference type="GO" id="GO:0008757">
    <property type="term" value="F:S-adenosylmethionine-dependent methyltransferase activity"/>
    <property type="evidence" value="ECO:0007669"/>
    <property type="project" value="InterPro"/>
</dbReference>
<evidence type="ECO:0000313" key="12">
    <source>
        <dbReference type="Proteomes" id="UP000548632"/>
    </source>
</evidence>
<protein>
    <recommendedName>
        <fullName evidence="3">protein O-GlcNAc transferase</fullName>
        <ecNumber evidence="3">2.4.1.255</ecNumber>
    </recommendedName>
</protein>
<dbReference type="Pfam" id="PF13181">
    <property type="entry name" value="TPR_8"/>
    <property type="match status" value="1"/>
</dbReference>
<sequence>MSLTELTIPQLFQLADQLKANRKNEEVVALYRAWLAVNSVTTAYAVWFNLGVELGHLKRHEEAIEAYRAAIFCYPDFLPARFNIGAQLEQLGRTNEALATWRAILTLPPELLDTDPALHQLTLNNLGRLLEIEREYPASEAILAESLQRDSNQPHVLQHWLHLRQKQCAWPICIPLADLTPLQMWQAASTLSTLALTDDPEWQLEGTQRFIANKVTLIDMPLTNVRDYAHPRLRLGYLSSDFCLHPVALLMAELFELHDRDRFELYGFCWSREDGSAMRRRIIHAMDHFIRIGDMDDARAAQCIRDQEIDILIDLHGLTSGARPNVLAYRPAPVQITYLGLPGTSGHPELDYVIADNYLIPPEEINYYSERPLYMPHCFQVCDRQREVAPPQQRAECQLPTDAFVFCCFNNNYKITPELFAVWMRILHHVPHAVLWLLADNPQAQVNMKTAAEQAGITPERLIFTTRVAPPVYLARYALADVFLDTFPFNGGTTANDALWMGLPLLTLSGRSFASRMAGSLLTTLGLAELITTSLDEYEERAVYLANTPDYCATLRQHLQTRRDHSRPFDMPQQARDLETLYLSAYSERLMQRAAQAQTIKRLLHVGCGKQNRTATLPLFMSNEWLEIRCDIDPDVKPDVLASMTDLRVLNNQSVDAVFSRHNLEHLYAHEVSIALKEFWRVLTPTGFVIIICPDLQSVCAQVAAGQLTTPLYHAPVGVITALDILYGLGSSIAAGNQFMAHRTGFTRDTLITALKTAGFGRVAVVARAAEFDLWAIATKAPLNDANWTHLCEKLLATQ</sequence>
<comment type="caution">
    <text evidence="11">The sequence shown here is derived from an EMBL/GenBank/DDBJ whole genome shotgun (WGS) entry which is preliminary data.</text>
</comment>
<evidence type="ECO:0000256" key="6">
    <source>
        <dbReference type="ARBA" id="ARBA00022737"/>
    </source>
</evidence>
<dbReference type="Gene3D" id="3.40.50.150">
    <property type="entry name" value="Vaccinia Virus protein VP39"/>
    <property type="match status" value="1"/>
</dbReference>
<keyword evidence="4" id="KW-0328">Glycosyltransferase</keyword>
<keyword evidence="6" id="KW-0677">Repeat</keyword>
<evidence type="ECO:0000313" key="11">
    <source>
        <dbReference type="EMBL" id="MBB1125705.1"/>
    </source>
</evidence>
<reference evidence="11 12" key="1">
    <citation type="journal article" date="2020" name="Arch. Microbiol.">
        <title>The genome sequence of the giant phototrophic gammaproteobacterium Thiospirillum jenense gives insight into its physiological properties and phylogenetic relationships.</title>
        <authorList>
            <person name="Imhoff J.F."/>
            <person name="Meyer T.E."/>
            <person name="Kyndt J.A."/>
        </authorList>
    </citation>
    <scope>NUCLEOTIDE SEQUENCE [LARGE SCALE GENOMIC DNA]</scope>
    <source>
        <strain evidence="11 12">DSM 216</strain>
    </source>
</reference>
<dbReference type="AlphaFoldDB" id="A0A839H8F0"/>
<dbReference type="GO" id="GO:0032259">
    <property type="term" value="P:methylation"/>
    <property type="evidence" value="ECO:0007669"/>
    <property type="project" value="UniProtKB-KW"/>
</dbReference>
<dbReference type="Gene3D" id="3.40.50.2000">
    <property type="entry name" value="Glycogen Phosphorylase B"/>
    <property type="match status" value="1"/>
</dbReference>
<dbReference type="SUPFAM" id="SSF48452">
    <property type="entry name" value="TPR-like"/>
    <property type="match status" value="1"/>
</dbReference>
<dbReference type="InterPro" id="IPR011990">
    <property type="entry name" value="TPR-like_helical_dom_sf"/>
</dbReference>
<evidence type="ECO:0000256" key="8">
    <source>
        <dbReference type="PROSITE-ProRule" id="PRU00339"/>
    </source>
</evidence>
<evidence type="ECO:0000256" key="2">
    <source>
        <dbReference type="ARBA" id="ARBA00005386"/>
    </source>
</evidence>
<dbReference type="GO" id="GO:0097363">
    <property type="term" value="F:protein O-acetylglucosaminyltransferase activity"/>
    <property type="evidence" value="ECO:0007669"/>
    <property type="project" value="UniProtKB-EC"/>
</dbReference>
<keyword evidence="5 11" id="KW-0808">Transferase</keyword>
<dbReference type="RefSeq" id="WP_182583310.1">
    <property type="nucleotide sequence ID" value="NZ_JABVCQ010000009.1"/>
</dbReference>
<dbReference type="SUPFAM" id="SSF53335">
    <property type="entry name" value="S-adenosyl-L-methionine-dependent methyltransferases"/>
    <property type="match status" value="1"/>
</dbReference>
<feature type="domain" description="O-GlcNAc transferase C-terminal" evidence="10">
    <location>
        <begin position="229"/>
        <end position="386"/>
    </location>
</feature>
<feature type="domain" description="Methyltransferase type 11" evidence="9">
    <location>
        <begin position="606"/>
        <end position="691"/>
    </location>
</feature>
<dbReference type="SMART" id="SM00028">
    <property type="entry name" value="TPR"/>
    <property type="match status" value="3"/>
</dbReference>
<dbReference type="InterPro" id="IPR013216">
    <property type="entry name" value="Methyltransf_11"/>
</dbReference>
<proteinExistence type="inferred from homology"/>
<evidence type="ECO:0000256" key="1">
    <source>
        <dbReference type="ARBA" id="ARBA00004922"/>
    </source>
</evidence>
<evidence type="ECO:0000256" key="4">
    <source>
        <dbReference type="ARBA" id="ARBA00022676"/>
    </source>
</evidence>
<dbReference type="InterPro" id="IPR037919">
    <property type="entry name" value="OGT"/>
</dbReference>
<gene>
    <name evidence="11" type="ORF">HUK38_05585</name>
</gene>
<dbReference type="SUPFAM" id="SSF53756">
    <property type="entry name" value="UDP-Glycosyltransferase/glycogen phosphorylase"/>
    <property type="match status" value="1"/>
</dbReference>
<dbReference type="PANTHER" id="PTHR44366">
    <property type="entry name" value="UDP-N-ACETYLGLUCOSAMINE--PEPTIDE N-ACETYLGLUCOSAMINYLTRANSFERASE 110 KDA SUBUNIT"/>
    <property type="match status" value="1"/>
</dbReference>
<comment type="similarity">
    <text evidence="2">Belongs to the glycosyltransferase 41 family. O-GlcNAc transferase subfamily.</text>
</comment>
<keyword evidence="12" id="KW-1185">Reference proteome</keyword>
<keyword evidence="7 8" id="KW-0802">TPR repeat</keyword>
<evidence type="ECO:0000256" key="5">
    <source>
        <dbReference type="ARBA" id="ARBA00022679"/>
    </source>
</evidence>
<organism evidence="11 12">
    <name type="scientific">Thiospirillum jenense</name>
    <dbReference type="NCBI Taxonomy" id="1653858"/>
    <lineage>
        <taxon>Bacteria</taxon>
        <taxon>Pseudomonadati</taxon>
        <taxon>Pseudomonadota</taxon>
        <taxon>Gammaproteobacteria</taxon>
        <taxon>Chromatiales</taxon>
        <taxon>Chromatiaceae</taxon>
        <taxon>Thiospirillum</taxon>
    </lineage>
</organism>